<accession>A0A0U1M647</accession>
<reference evidence="1 2" key="1">
    <citation type="submission" date="2015-04" db="EMBL/GenBank/DDBJ databases">
        <authorList>
            <person name="Syromyatnikov M.Y."/>
            <person name="Popov V.N."/>
        </authorList>
    </citation>
    <scope>NUCLEOTIDE SEQUENCE [LARGE SCALE GENOMIC DNA]</scope>
    <source>
        <strain evidence="1">WF-38-12</strain>
    </source>
</reference>
<dbReference type="EMBL" id="CVMT01000009">
    <property type="protein sequence ID" value="CRG91083.1"/>
    <property type="molecule type" value="Genomic_DNA"/>
</dbReference>
<evidence type="ECO:0000313" key="2">
    <source>
        <dbReference type="Proteomes" id="UP000054383"/>
    </source>
</evidence>
<dbReference type="Proteomes" id="UP000054383">
    <property type="component" value="Unassembled WGS sequence"/>
</dbReference>
<proteinExistence type="predicted"/>
<name>A0A0U1M647_TALIS</name>
<dbReference type="STRING" id="28573.A0A0U1M647"/>
<keyword evidence="2" id="KW-1185">Reference proteome</keyword>
<dbReference type="OrthoDB" id="5068804at2759"/>
<gene>
    <name evidence="1" type="ORF">PISL3812_08131</name>
</gene>
<dbReference type="AlphaFoldDB" id="A0A0U1M647"/>
<evidence type="ECO:0000313" key="1">
    <source>
        <dbReference type="EMBL" id="CRG91083.1"/>
    </source>
</evidence>
<organism evidence="1 2">
    <name type="scientific">Talaromyces islandicus</name>
    <name type="common">Penicillium islandicum</name>
    <dbReference type="NCBI Taxonomy" id="28573"/>
    <lineage>
        <taxon>Eukaryota</taxon>
        <taxon>Fungi</taxon>
        <taxon>Dikarya</taxon>
        <taxon>Ascomycota</taxon>
        <taxon>Pezizomycotina</taxon>
        <taxon>Eurotiomycetes</taxon>
        <taxon>Eurotiomycetidae</taxon>
        <taxon>Eurotiales</taxon>
        <taxon>Trichocomaceae</taxon>
        <taxon>Talaromyces</taxon>
        <taxon>Talaromyces sect. Islandici</taxon>
    </lineage>
</organism>
<protein>
    <submittedName>
        <fullName evidence="1">Uncharacterized protein</fullName>
    </submittedName>
</protein>
<sequence>MASTAFSLGRASDAIRNSGFYYEMDQELGSLLLEGPKTCLSPDGLDFLNLHILRDERARSILESFFPWCSLARYRKFHHDPAHIFQFRRGGEKAGQNVLVVQFWGCESEVVYFDRSHRYELPGVHASNGLWEVPFAALESVGCGEGSEIFFEKGGFTIQDARIAFEIKKGTPIATVFATRDVVKKWAKMTFPNTPQMVEKATQLQSQSTKIGVHFQYEIKETNSAAPQNGVVSDV</sequence>